<evidence type="ECO:0000256" key="2">
    <source>
        <dbReference type="SAM" id="Phobius"/>
    </source>
</evidence>
<feature type="domain" description="TonB-dependent receptor plug" evidence="3">
    <location>
        <begin position="222"/>
        <end position="329"/>
    </location>
</feature>
<comment type="subcellular location">
    <subcellularLocation>
        <location evidence="1">Cell outer membrane</location>
        <topology evidence="1">Multi-pass membrane protein</topology>
    </subcellularLocation>
</comment>
<dbReference type="OrthoDB" id="9768177at2"/>
<dbReference type="FunFam" id="2.60.40.1120:FF:000003">
    <property type="entry name" value="Outer membrane protein Omp121"/>
    <property type="match status" value="1"/>
</dbReference>
<keyword evidence="1" id="KW-0813">Transport</keyword>
<evidence type="ECO:0000259" key="3">
    <source>
        <dbReference type="Pfam" id="PF07715"/>
    </source>
</evidence>
<dbReference type="Gene3D" id="2.170.130.10">
    <property type="entry name" value="TonB-dependent receptor, plug domain"/>
    <property type="match status" value="1"/>
</dbReference>
<keyword evidence="4" id="KW-0675">Receptor</keyword>
<dbReference type="InterPro" id="IPR023997">
    <property type="entry name" value="TonB-dep_OMP_SusC/RagA_CS"/>
</dbReference>
<dbReference type="InterPro" id="IPR037066">
    <property type="entry name" value="Plug_dom_sf"/>
</dbReference>
<dbReference type="InterPro" id="IPR008969">
    <property type="entry name" value="CarboxyPept-like_regulatory"/>
</dbReference>
<keyword evidence="2" id="KW-1133">Transmembrane helix</keyword>
<dbReference type="Pfam" id="PF13715">
    <property type="entry name" value="CarbopepD_reg_2"/>
    <property type="match status" value="1"/>
</dbReference>
<proteinExistence type="inferred from homology"/>
<dbReference type="NCBIfam" id="TIGR04056">
    <property type="entry name" value="OMP_RagA_SusC"/>
    <property type="match status" value="1"/>
</dbReference>
<name>A0A5M7B753_9FLAO</name>
<organism evidence="4 7">
    <name type="scientific">Algibacter amylolyticus</name>
    <dbReference type="NCBI Taxonomy" id="1608400"/>
    <lineage>
        <taxon>Bacteria</taxon>
        <taxon>Pseudomonadati</taxon>
        <taxon>Bacteroidota</taxon>
        <taxon>Flavobacteriia</taxon>
        <taxon>Flavobacteriales</taxon>
        <taxon>Flavobacteriaceae</taxon>
        <taxon>Algibacter</taxon>
    </lineage>
</organism>
<sequence length="1153" mass="129466">MKIKLVNLRYLARKRILIFIMKTFIFLMCTTVFSLSTVNMFSQEKILIDKDQLVTVKGVFKIIKKQTDFSFVYPISLFDNTPKIYLRKGEIKVSELVGKVLEDKNFSFEFTENNTIYIKSKSLVNTNVQKYQINGIVTDENGQPLPGANIIEKGTSNGAQTDFDGEFTLNIKDKTSVLVVSYLGFVTQEIPAGNNKKFNIVLLESTSKLDEIVIVGFAKQTKQTLVGAVTSVKGETLQRVGSVSTISEALQGAVPGLTAVNSGGRPGDDAAQIFIRGNSSWQGNGAPLTLVDGIEREINNLDPNEIETISVLKDASATAVYGVRGANGVILITTKRGKIGAPKFNVSSNFGLKQVTEKPDFVDAITAQRLHNEAATNDRNWNILIPESTINAWEQNRDQIGPYNQYFPEIDWFNELIGTGFEQTYNMNVSGGSPLVKYFVSLGHRNDGDVFQTKANENFDPAFKLKRYNWRSNFDFDITKSTKFSINFAGNYRTVSQPAFGQDNIFFNKLFSAPRNLYPIRYEDGFYGTDQDGLTNLIARTNEAGQTTFQYYQGLYDALLKQELDFITKGLSASATINYTSSSNYEKVIAVPNYGDGAASPDIEIIRYYRQYDYSNPITSSNGDVTYPLLSEFRYPTTDIQPGYISSGTPSLSGYGRRLNYKFQMDYKRTFGDHEVNSNTIFWRQEEKPRGGYAYKREEWIGRVNYYFKKRYLLEVNGSYSGSEKFARGKRFGFFPSIGAGWVVSEEPFIKKNTKNWLDFFKINYSYGVTGSDNGGDRFQYIQTYNINNRPYNIQNLFGYINVQENPSFFEEGALANTNSTWEESRIHNVSFKLEVLKGLSANLDLFKEDRSGILMNVRQPVFVGIDAEATGNIGVTKNHGYEFDIGWKSSLGDFSYNINFNTAFVENRTVFRNDPRLRPEYLKEAGKPIGWNARLIQTDLFRSLDDIYNATAPTLGGAVKGDLIPGDVAYADYNGDGAIDSNDQVVMDVQPGRPLRTYGLNLGANYKGFGMSALLYGVTDVGYVMPNLYTLSFTGDYYVQANSNAINRFTPETALTAQNPALHLGVGNAYNLNPSTLSYQDGAYLRLKNIEFNYKFDKGLVKKAGIKSLQLYANGNNLFTWSKLDSQIDPETPGANTYPVVKRYNLGLRITF</sequence>
<keyword evidence="6" id="KW-1185">Reference proteome</keyword>
<dbReference type="InterPro" id="IPR012910">
    <property type="entry name" value="Plug_dom"/>
</dbReference>
<dbReference type="EMBL" id="VWRS01000004">
    <property type="protein sequence ID" value="KAA5825129.1"/>
    <property type="molecule type" value="Genomic_DNA"/>
</dbReference>
<gene>
    <name evidence="4" type="ORF">F2B50_08005</name>
    <name evidence="5" type="ORF">FPF71_08005</name>
</gene>
<dbReference type="NCBIfam" id="TIGR04057">
    <property type="entry name" value="SusC_RagA_signa"/>
    <property type="match status" value="1"/>
</dbReference>
<evidence type="ECO:0000313" key="4">
    <source>
        <dbReference type="EMBL" id="KAA5825129.1"/>
    </source>
</evidence>
<dbReference type="InterPro" id="IPR023996">
    <property type="entry name" value="TonB-dep_OMP_SusC/RagA"/>
</dbReference>
<dbReference type="Gene3D" id="2.60.40.1120">
    <property type="entry name" value="Carboxypeptidase-like, regulatory domain"/>
    <property type="match status" value="1"/>
</dbReference>
<dbReference type="InterPro" id="IPR039426">
    <property type="entry name" value="TonB-dep_rcpt-like"/>
</dbReference>
<comment type="similarity">
    <text evidence="1">Belongs to the TonB-dependent receptor family.</text>
</comment>
<dbReference type="AlphaFoldDB" id="A0A5M7B753"/>
<reference evidence="4 7" key="1">
    <citation type="journal article" date="2015" name="Int. J. Syst. Evol. Microbiol.">
        <title>Algibacter amylolyticus sp. nov., isolated from intertidal sediment.</title>
        <authorList>
            <person name="Zhang D.C."/>
            <person name="Wu J."/>
            <person name="Neuner K."/>
            <person name="Yao J."/>
            <person name="Margesin R."/>
        </authorList>
    </citation>
    <scope>NUCLEOTIDE SEQUENCE [LARGE SCALE GENOMIC DNA]</scope>
    <source>
        <strain evidence="4 7">RU-4-M-4</strain>
    </source>
</reference>
<dbReference type="EMBL" id="VMBF01000004">
    <property type="protein sequence ID" value="TSJ77623.1"/>
    <property type="molecule type" value="Genomic_DNA"/>
</dbReference>
<dbReference type="Proteomes" id="UP000322315">
    <property type="component" value="Unassembled WGS sequence"/>
</dbReference>
<reference evidence="5 6" key="2">
    <citation type="submission" date="2019-07" db="EMBL/GenBank/DDBJ databases">
        <title>Algibacter marinivivus sp. nov., isolated from the surface of a marine red alga.</title>
        <authorList>
            <person name="Zhong X."/>
            <person name="Xu W."/>
            <person name="Zhang Y."/>
            <person name="Zhang Q."/>
            <person name="Du Z."/>
        </authorList>
    </citation>
    <scope>NUCLEOTIDE SEQUENCE [LARGE SCALE GENOMIC DNA]</scope>
    <source>
        <strain evidence="5 6">RU-4-M-4</strain>
    </source>
</reference>
<protein>
    <submittedName>
        <fullName evidence="4">TonB-dependent receptor</fullName>
    </submittedName>
</protein>
<keyword evidence="1 2" id="KW-0812">Transmembrane</keyword>
<reference evidence="4" key="3">
    <citation type="submission" date="2019-09" db="EMBL/GenBank/DDBJ databases">
        <authorList>
            <person name="Zhang D.-C."/>
        </authorList>
    </citation>
    <scope>NUCLEOTIDE SEQUENCE</scope>
    <source>
        <strain evidence="4">RU-4-M-4</strain>
    </source>
</reference>
<feature type="transmembrane region" description="Helical" evidence="2">
    <location>
        <begin position="16"/>
        <end position="35"/>
    </location>
</feature>
<evidence type="ECO:0000313" key="6">
    <source>
        <dbReference type="Proteomes" id="UP000315145"/>
    </source>
</evidence>
<evidence type="ECO:0000313" key="7">
    <source>
        <dbReference type="Proteomes" id="UP000322315"/>
    </source>
</evidence>
<dbReference type="Pfam" id="PF07715">
    <property type="entry name" value="Plug"/>
    <property type="match status" value="1"/>
</dbReference>
<comment type="caution">
    <text evidence="4">The sequence shown here is derived from an EMBL/GenBank/DDBJ whole genome shotgun (WGS) entry which is preliminary data.</text>
</comment>
<dbReference type="SUPFAM" id="SSF56935">
    <property type="entry name" value="Porins"/>
    <property type="match status" value="1"/>
</dbReference>
<evidence type="ECO:0000313" key="5">
    <source>
        <dbReference type="EMBL" id="TSJ77623.1"/>
    </source>
</evidence>
<dbReference type="SUPFAM" id="SSF49464">
    <property type="entry name" value="Carboxypeptidase regulatory domain-like"/>
    <property type="match status" value="1"/>
</dbReference>
<evidence type="ECO:0000256" key="1">
    <source>
        <dbReference type="PROSITE-ProRule" id="PRU01360"/>
    </source>
</evidence>
<keyword evidence="1 2" id="KW-0472">Membrane</keyword>
<keyword evidence="1" id="KW-1134">Transmembrane beta strand</keyword>
<dbReference type="GO" id="GO:0009279">
    <property type="term" value="C:cell outer membrane"/>
    <property type="evidence" value="ECO:0007669"/>
    <property type="project" value="UniProtKB-SubCell"/>
</dbReference>
<keyword evidence="1" id="KW-0998">Cell outer membrane</keyword>
<dbReference type="Proteomes" id="UP000315145">
    <property type="component" value="Unassembled WGS sequence"/>
</dbReference>
<dbReference type="PROSITE" id="PS52016">
    <property type="entry name" value="TONB_DEPENDENT_REC_3"/>
    <property type="match status" value="1"/>
</dbReference>
<accession>A0A5M7B753</accession>
<dbReference type="FunFam" id="2.170.130.10:FF:000003">
    <property type="entry name" value="SusC/RagA family TonB-linked outer membrane protein"/>
    <property type="match status" value="1"/>
</dbReference>